<dbReference type="EnsemblBacteria" id="BAA18255">
    <property type="protein sequence ID" value="BAA18255"/>
    <property type="gene ID" value="BAA18255"/>
</dbReference>
<dbReference type="AlphaFoldDB" id="P74166"/>
<dbReference type="Proteomes" id="UP000001425">
    <property type="component" value="Chromosome"/>
</dbReference>
<dbReference type="InParanoid" id="P74166"/>
<evidence type="ECO:0000313" key="3">
    <source>
        <dbReference type="Proteomes" id="UP000001425"/>
    </source>
</evidence>
<feature type="transmembrane region" description="Helical" evidence="1">
    <location>
        <begin position="268"/>
        <end position="289"/>
    </location>
</feature>
<feature type="transmembrane region" description="Helical" evidence="1">
    <location>
        <begin position="199"/>
        <end position="221"/>
    </location>
</feature>
<dbReference type="PhylomeDB" id="P74166"/>
<keyword evidence="1" id="KW-0812">Transmembrane</keyword>
<feature type="transmembrane region" description="Helical" evidence="1">
    <location>
        <begin position="295"/>
        <end position="312"/>
    </location>
</feature>
<dbReference type="EMBL" id="BA000022">
    <property type="protein sequence ID" value="BAA18255.1"/>
    <property type="molecule type" value="Genomic_DNA"/>
</dbReference>
<dbReference type="PaxDb" id="1148-1653340"/>
<reference evidence="2 3" key="1">
    <citation type="journal article" date="1995" name="DNA Res.">
        <title>Sequence analysis of the genome of the unicellular cyanobacterium Synechocystis sp. strain PCC6803. I. Sequence features in the 1 Mb region from map positions 64% to 92% of the genome.</title>
        <authorList>
            <person name="Kaneko T."/>
            <person name="Tanaka A."/>
            <person name="Sato S."/>
            <person name="Kotani H."/>
            <person name="Sazuka T."/>
            <person name="Miyajima N."/>
            <person name="Sugiura M."/>
            <person name="Tabata S."/>
        </authorList>
    </citation>
    <scope>NUCLEOTIDE SEQUENCE [LARGE SCALE GENOMIC DNA]</scope>
    <source>
        <strain evidence="3">ATCC 27184 / PCC 6803 / Kazusa</strain>
    </source>
</reference>
<sequence length="317" mass="35412">MDFRRWIARRDQDWQTLDQILTRMETKGIKFLATEDIQQLASLYRATSADLARAQTHNLNPRLRQNLQALITRAYSQIYQGDRRQEWGKVKEFYLWQLPLVLRQTGIYTMAAFGIFCFASAIAWWYSWRDPAFLELVVPGDLISTVRDEGQLWMGSILTMKPVAASGIMINNLSVAFGMVAGGVVVGLWTIYALFYNGLLLGAVGTLVAQHNLAIPFWGFVFPHGSLELPAIFLAGAAGLLIAKGIVWPGPYRRSYAIKQQAIAAAQLVFGIVPLLIVAGIIEGFISPAPWIPDGLKYLLGTAFFLLLLSYASRQRP</sequence>
<name>P74166_SYNY3</name>
<protein>
    <submittedName>
        <fullName evidence="2">Slr1478 protein</fullName>
    </submittedName>
</protein>
<organism evidence="2 3">
    <name type="scientific">Synechocystis sp. (strain ATCC 27184 / PCC 6803 / Kazusa)</name>
    <dbReference type="NCBI Taxonomy" id="1111708"/>
    <lineage>
        <taxon>Bacteria</taxon>
        <taxon>Bacillati</taxon>
        <taxon>Cyanobacteriota</taxon>
        <taxon>Cyanophyceae</taxon>
        <taxon>Synechococcales</taxon>
        <taxon>Merismopediaceae</taxon>
        <taxon>Synechocystis</taxon>
    </lineage>
</organism>
<dbReference type="PANTHER" id="PTHR35337:SF1">
    <property type="entry name" value="SLR1478 PROTEIN"/>
    <property type="match status" value="1"/>
</dbReference>
<accession>P74166</accession>
<dbReference type="KEGG" id="syn:slr1478"/>
<evidence type="ECO:0000256" key="1">
    <source>
        <dbReference type="SAM" id="Phobius"/>
    </source>
</evidence>
<evidence type="ECO:0000313" key="2">
    <source>
        <dbReference type="EMBL" id="BAA18255.1"/>
    </source>
</evidence>
<keyword evidence="1" id="KW-1133">Transmembrane helix</keyword>
<dbReference type="InterPro" id="IPR002798">
    <property type="entry name" value="SpoIIM-like"/>
</dbReference>
<dbReference type="eggNOG" id="COG1300">
    <property type="taxonomic scope" value="Bacteria"/>
</dbReference>
<feature type="transmembrane region" description="Helical" evidence="1">
    <location>
        <begin position="227"/>
        <end position="247"/>
    </location>
</feature>
<reference evidence="2 3" key="2">
    <citation type="journal article" date="1996" name="DNA Res.">
        <title>Sequence analysis of the genome of the unicellular cyanobacterium Synechocystis sp. strain PCC6803. II. Sequence determination of the entire genome and assignment of potential protein-coding regions.</title>
        <authorList>
            <person name="Kaneko T."/>
            <person name="Sato S."/>
            <person name="Kotani H."/>
            <person name="Tanaka A."/>
            <person name="Asamizu E."/>
            <person name="Nakamura Y."/>
            <person name="Miyajima N."/>
            <person name="Hirosawa M."/>
            <person name="Sugiura M."/>
            <person name="Sasamoto S."/>
            <person name="Kimura T."/>
            <person name="Hosouchi T."/>
            <person name="Matsuno A."/>
            <person name="Muraki A."/>
            <person name="Nakazaki N."/>
            <person name="Naruo K."/>
            <person name="Okumura S."/>
            <person name="Shimpo S."/>
            <person name="Takeuchi C."/>
            <person name="Wada T."/>
            <person name="Watanabe A."/>
            <person name="Yamada M."/>
            <person name="Yasuda M."/>
            <person name="Tabata S."/>
        </authorList>
    </citation>
    <scope>NUCLEOTIDE SEQUENCE [LARGE SCALE GENOMIC DNA]</scope>
    <source>
        <strain evidence="3">ATCC 27184 / PCC 6803 / Kazusa</strain>
    </source>
</reference>
<dbReference type="STRING" id="1148.gene:10499131"/>
<dbReference type="PANTHER" id="PTHR35337">
    <property type="entry name" value="SLR1478 PROTEIN"/>
    <property type="match status" value="1"/>
</dbReference>
<feature type="transmembrane region" description="Helical" evidence="1">
    <location>
        <begin position="168"/>
        <end position="192"/>
    </location>
</feature>
<keyword evidence="1" id="KW-0472">Membrane</keyword>
<dbReference type="PIR" id="S75694">
    <property type="entry name" value="S75694"/>
</dbReference>
<gene>
    <name evidence="2" type="ordered locus">slr1478</name>
</gene>
<feature type="transmembrane region" description="Helical" evidence="1">
    <location>
        <begin position="107"/>
        <end position="126"/>
    </location>
</feature>
<proteinExistence type="predicted"/>
<dbReference type="Pfam" id="PF01944">
    <property type="entry name" value="SpoIIM"/>
    <property type="match status" value="1"/>
</dbReference>
<keyword evidence="3" id="KW-1185">Reference proteome</keyword>